<name>A0A542ZNA1_9MICO</name>
<proteinExistence type="predicted"/>
<reference evidence="3 4" key="1">
    <citation type="submission" date="2019-06" db="EMBL/GenBank/DDBJ databases">
        <title>Sequencing the genomes of 1000 actinobacteria strains.</title>
        <authorList>
            <person name="Klenk H.-P."/>
        </authorList>
    </citation>
    <scope>NUCLEOTIDE SEQUENCE [LARGE SCALE GENOMIC DNA]</scope>
    <source>
        <strain evidence="3 4">DSM 18082</strain>
    </source>
</reference>
<evidence type="ECO:0000313" key="3">
    <source>
        <dbReference type="EMBL" id="TQL61864.1"/>
    </source>
</evidence>
<dbReference type="GO" id="GO:0051782">
    <property type="term" value="P:negative regulation of cell division"/>
    <property type="evidence" value="ECO:0007669"/>
    <property type="project" value="TreeGrafter"/>
</dbReference>
<dbReference type="Pfam" id="PF13614">
    <property type="entry name" value="AAA_31"/>
    <property type="match status" value="1"/>
</dbReference>
<dbReference type="InterPro" id="IPR027417">
    <property type="entry name" value="P-loop_NTPase"/>
</dbReference>
<dbReference type="AlphaFoldDB" id="A0A542ZNA1"/>
<keyword evidence="4" id="KW-1185">Reference proteome</keyword>
<feature type="compositionally biased region" description="Basic residues" evidence="1">
    <location>
        <begin position="386"/>
        <end position="397"/>
    </location>
</feature>
<dbReference type="OrthoDB" id="3448281at2"/>
<feature type="compositionally biased region" description="Basic and acidic residues" evidence="1">
    <location>
        <begin position="376"/>
        <end position="385"/>
    </location>
</feature>
<dbReference type="GO" id="GO:0009898">
    <property type="term" value="C:cytoplasmic side of plasma membrane"/>
    <property type="evidence" value="ECO:0007669"/>
    <property type="project" value="TreeGrafter"/>
</dbReference>
<evidence type="ECO:0000259" key="2">
    <source>
        <dbReference type="Pfam" id="PF13614"/>
    </source>
</evidence>
<gene>
    <name evidence="3" type="ORF">FB474_3284</name>
</gene>
<dbReference type="EMBL" id="VFOQ01000001">
    <property type="protein sequence ID" value="TQL61864.1"/>
    <property type="molecule type" value="Genomic_DNA"/>
</dbReference>
<dbReference type="InterPro" id="IPR050625">
    <property type="entry name" value="ParA/MinD_ATPase"/>
</dbReference>
<dbReference type="RefSeq" id="WP_141789592.1">
    <property type="nucleotide sequence ID" value="NZ_BAAAKX010000012.1"/>
</dbReference>
<dbReference type="GO" id="GO:0016887">
    <property type="term" value="F:ATP hydrolysis activity"/>
    <property type="evidence" value="ECO:0007669"/>
    <property type="project" value="TreeGrafter"/>
</dbReference>
<dbReference type="PANTHER" id="PTHR43384:SF13">
    <property type="entry name" value="SLR0110 PROTEIN"/>
    <property type="match status" value="1"/>
</dbReference>
<organism evidence="3 4">
    <name type="scientific">Oryzihumus leptocrescens</name>
    <dbReference type="NCBI Taxonomy" id="297536"/>
    <lineage>
        <taxon>Bacteria</taxon>
        <taxon>Bacillati</taxon>
        <taxon>Actinomycetota</taxon>
        <taxon>Actinomycetes</taxon>
        <taxon>Micrococcales</taxon>
        <taxon>Intrasporangiaceae</taxon>
        <taxon>Oryzihumus</taxon>
    </lineage>
</organism>
<dbReference type="Gene3D" id="3.40.50.300">
    <property type="entry name" value="P-loop containing nucleotide triphosphate hydrolases"/>
    <property type="match status" value="1"/>
</dbReference>
<dbReference type="GO" id="GO:0005524">
    <property type="term" value="F:ATP binding"/>
    <property type="evidence" value="ECO:0007669"/>
    <property type="project" value="TreeGrafter"/>
</dbReference>
<dbReference type="GO" id="GO:0005829">
    <property type="term" value="C:cytosol"/>
    <property type="evidence" value="ECO:0007669"/>
    <property type="project" value="TreeGrafter"/>
</dbReference>
<evidence type="ECO:0000256" key="1">
    <source>
        <dbReference type="SAM" id="MobiDB-lite"/>
    </source>
</evidence>
<accession>A0A542ZNA1</accession>
<sequence>MTILWSTDPSAAQTYHYAVGGQLRTADSAQAVWRELVAQELLVVAGPDVDLQAVCELAERVRVERPEAGVLLLRRRLEVPVLAQALRSGIREVLVADDLSALSLACTRSLDISRRMAGAGAAQERTGTIVTVFAAKGGCGKTTIATNLSAHLASLGKRVLIVDLDLAFGDVAISLQLDPEHSAADLIAMTGHLDADGVASVVTRHDSGLEAVCAPSSPADADRISGATISELLQVARHVYDFVVVDTPPAFTEHTLAAFDIGDIAILLATPDIPAVKNLRLALNTLDLLGHPQDSRVVVLNRADAKVGLHLPDVVKAIRARIAASLPSSSAVPASINRGVPIVLDEPKHAFSTALRSLAEHHVLTRTPIAPVGPHPELEVPMPRRRDLRKRRRQVTP</sequence>
<dbReference type="InterPro" id="IPR025669">
    <property type="entry name" value="AAA_dom"/>
</dbReference>
<feature type="region of interest" description="Disordered" evidence="1">
    <location>
        <begin position="368"/>
        <end position="397"/>
    </location>
</feature>
<protein>
    <submittedName>
        <fullName evidence="3">Pilus assembly protein CpaE</fullName>
    </submittedName>
</protein>
<dbReference type="SUPFAM" id="SSF52540">
    <property type="entry name" value="P-loop containing nucleoside triphosphate hydrolases"/>
    <property type="match status" value="1"/>
</dbReference>
<comment type="caution">
    <text evidence="3">The sequence shown here is derived from an EMBL/GenBank/DDBJ whole genome shotgun (WGS) entry which is preliminary data.</text>
</comment>
<feature type="domain" description="AAA" evidence="2">
    <location>
        <begin position="128"/>
        <end position="288"/>
    </location>
</feature>
<dbReference type="PANTHER" id="PTHR43384">
    <property type="entry name" value="SEPTUM SITE-DETERMINING PROTEIN MIND HOMOLOG, CHLOROPLASTIC-RELATED"/>
    <property type="match status" value="1"/>
</dbReference>
<dbReference type="Proteomes" id="UP000319514">
    <property type="component" value="Unassembled WGS sequence"/>
</dbReference>
<evidence type="ECO:0000313" key="4">
    <source>
        <dbReference type="Proteomes" id="UP000319514"/>
    </source>
</evidence>